<dbReference type="Pfam" id="PF13740">
    <property type="entry name" value="ACT_6"/>
    <property type="match status" value="1"/>
</dbReference>
<gene>
    <name evidence="2" type="ORF">Ga0061067_10210</name>
</gene>
<proteinExistence type="predicted"/>
<evidence type="ECO:0000259" key="1">
    <source>
        <dbReference type="PROSITE" id="PS51671"/>
    </source>
</evidence>
<dbReference type="RefSeq" id="WP_055454348.1">
    <property type="nucleotide sequence ID" value="NZ_CYHE01000002.1"/>
</dbReference>
<dbReference type="AlphaFoldDB" id="A0A0K6HP78"/>
<protein>
    <submittedName>
        <fullName evidence="2">Glycine cleavage system regulatory protein</fullName>
    </submittedName>
</protein>
<evidence type="ECO:0000313" key="2">
    <source>
        <dbReference type="EMBL" id="CUA92588.1"/>
    </source>
</evidence>
<dbReference type="Pfam" id="PF01842">
    <property type="entry name" value="ACT"/>
    <property type="match status" value="1"/>
</dbReference>
<dbReference type="SUPFAM" id="SSF55021">
    <property type="entry name" value="ACT-like"/>
    <property type="match status" value="2"/>
</dbReference>
<evidence type="ECO:0000313" key="3">
    <source>
        <dbReference type="Proteomes" id="UP000183900"/>
    </source>
</evidence>
<dbReference type="Proteomes" id="UP000183900">
    <property type="component" value="Unassembled WGS sequence"/>
</dbReference>
<dbReference type="OrthoDB" id="12860at2"/>
<dbReference type="PROSITE" id="PS51671">
    <property type="entry name" value="ACT"/>
    <property type="match status" value="2"/>
</dbReference>
<dbReference type="InterPro" id="IPR002912">
    <property type="entry name" value="ACT_dom"/>
</dbReference>
<accession>A0A0K6HP78</accession>
<dbReference type="EMBL" id="CYHE01000002">
    <property type="protein sequence ID" value="CUA92588.1"/>
    <property type="molecule type" value="Genomic_DNA"/>
</dbReference>
<dbReference type="InterPro" id="IPR050990">
    <property type="entry name" value="UPF0237/GcvR_regulator"/>
</dbReference>
<feature type="domain" description="ACT" evidence="1">
    <location>
        <begin position="91"/>
        <end position="170"/>
    </location>
</feature>
<name>A0A0K6HP78_9HYPH</name>
<dbReference type="InterPro" id="IPR045865">
    <property type="entry name" value="ACT-like_dom_sf"/>
</dbReference>
<feature type="domain" description="ACT" evidence="1">
    <location>
        <begin position="6"/>
        <end position="79"/>
    </location>
</feature>
<dbReference type="PANTHER" id="PTHR34875">
    <property type="entry name" value="UPF0237 PROTEIN MJ1558"/>
    <property type="match status" value="1"/>
</dbReference>
<dbReference type="PIRSF" id="PIRSF028103">
    <property type="entry name" value="GcvR"/>
    <property type="match status" value="1"/>
</dbReference>
<keyword evidence="3" id="KW-1185">Reference proteome</keyword>
<dbReference type="Gene3D" id="3.30.70.260">
    <property type="match status" value="2"/>
</dbReference>
<dbReference type="InterPro" id="IPR016867">
    <property type="entry name" value="GcvR"/>
</dbReference>
<dbReference type="PANTHER" id="PTHR34875:SF6">
    <property type="entry name" value="UPF0237 PROTEIN MJ1558"/>
    <property type="match status" value="1"/>
</dbReference>
<dbReference type="GO" id="GO:0006355">
    <property type="term" value="P:regulation of DNA-templated transcription"/>
    <property type="evidence" value="ECO:0007669"/>
    <property type="project" value="InterPro"/>
</dbReference>
<organism evidence="2 3">
    <name type="scientific">Pannonibacter indicus</name>
    <dbReference type="NCBI Taxonomy" id="466044"/>
    <lineage>
        <taxon>Bacteria</taxon>
        <taxon>Pseudomonadati</taxon>
        <taxon>Pseudomonadota</taxon>
        <taxon>Alphaproteobacteria</taxon>
        <taxon>Hyphomicrobiales</taxon>
        <taxon>Stappiaceae</taxon>
        <taxon>Pannonibacter</taxon>
    </lineage>
</organism>
<reference evidence="3" key="1">
    <citation type="submission" date="2015-08" db="EMBL/GenBank/DDBJ databases">
        <authorList>
            <person name="Varghese N."/>
        </authorList>
    </citation>
    <scope>NUCLEOTIDE SEQUENCE [LARGE SCALE GENOMIC DNA]</scope>
    <source>
        <strain evidence="3">DSM 23407</strain>
    </source>
</reference>
<sequence length="175" mass="17808">MGRHIVLTAIAKDRPGLVDALAGVIAAAGGNWLESSMARLGGEFAGIVSADVPEDRAAELEAALAALSAQGISVNVVRGGGGNGTEGRRLRLDLVCQDQPGILRAVTQVIAAQGASIETLETIVSPGSMSGELLFRASADLILPDSTSIASLEAAIQAIAADIMADIEMSEDTED</sequence>